<dbReference type="HAMAP" id="MF_00210">
    <property type="entry name" value="EPSP_synth"/>
    <property type="match status" value="1"/>
</dbReference>
<name>A0A4V0ZB45_9MICO</name>
<feature type="binding site" evidence="8">
    <location>
        <position position="201"/>
    </location>
    <ligand>
        <name>3-phosphoshikimate</name>
        <dbReference type="ChEBI" id="CHEBI:145989"/>
    </ligand>
</feature>
<dbReference type="InterPro" id="IPR036968">
    <property type="entry name" value="Enolpyruvate_Tfrase_sf"/>
</dbReference>
<dbReference type="PIRSF" id="PIRSF000505">
    <property type="entry name" value="EPSPS"/>
    <property type="match status" value="1"/>
</dbReference>
<feature type="binding site" evidence="8">
    <location>
        <position position="316"/>
    </location>
    <ligand>
        <name>3-phosphoshikimate</name>
        <dbReference type="ChEBI" id="CHEBI:145989"/>
    </ligand>
</feature>
<feature type="active site" description="Proton acceptor" evidence="8">
    <location>
        <position position="316"/>
    </location>
</feature>
<comment type="function">
    <text evidence="8">Catalyzes the transfer of the enolpyruvyl moiety of phosphoenolpyruvate (PEP) to the 5-hydroxyl of shikimate-3-phosphate (S3P) to produce enolpyruvyl shikimate-3-phosphate and inorganic phosphate.</text>
</comment>
<feature type="binding site" evidence="8">
    <location>
        <position position="173"/>
    </location>
    <ligand>
        <name>3-phosphoshikimate</name>
        <dbReference type="ChEBI" id="CHEBI:145989"/>
    </ligand>
</feature>
<organism evidence="10 11">
    <name type="scientific">Janibacter limosus</name>
    <dbReference type="NCBI Taxonomy" id="53458"/>
    <lineage>
        <taxon>Bacteria</taxon>
        <taxon>Bacillati</taxon>
        <taxon>Actinomycetota</taxon>
        <taxon>Actinomycetes</taxon>
        <taxon>Micrococcales</taxon>
        <taxon>Intrasporangiaceae</taxon>
        <taxon>Janibacter</taxon>
    </lineage>
</organism>
<keyword evidence="6 8" id="KW-0057">Aromatic amino acid biosynthesis</keyword>
<reference evidence="10 11" key="1">
    <citation type="submission" date="2019-02" db="EMBL/GenBank/DDBJ databases">
        <title>Genomic data mining of an Antarctic deep-sea actinobacterium, Janibacterlimosus P3-3-X1.</title>
        <authorList>
            <person name="Liao L."/>
            <person name="Chen B."/>
        </authorList>
    </citation>
    <scope>NUCLEOTIDE SEQUENCE [LARGE SCALE GENOMIC DNA]</scope>
    <source>
        <strain evidence="10 11">P3-3-X1</strain>
    </source>
</reference>
<feature type="binding site" evidence="8">
    <location>
        <position position="26"/>
    </location>
    <ligand>
        <name>3-phosphoshikimate</name>
        <dbReference type="ChEBI" id="CHEBI:145989"/>
    </ligand>
</feature>
<feature type="binding site" evidence="8">
    <location>
        <position position="413"/>
    </location>
    <ligand>
        <name>phosphoenolpyruvate</name>
        <dbReference type="ChEBI" id="CHEBI:58702"/>
    </ligand>
</feature>
<evidence type="ECO:0000259" key="9">
    <source>
        <dbReference type="Pfam" id="PF00275"/>
    </source>
</evidence>
<feature type="binding site" evidence="8">
    <location>
        <position position="174"/>
    </location>
    <ligand>
        <name>phosphoenolpyruvate</name>
        <dbReference type="ChEBI" id="CHEBI:58702"/>
    </ligand>
</feature>
<protein>
    <recommendedName>
        <fullName evidence="8">3-phosphoshikimate 1-carboxyvinyltransferase</fullName>
        <ecNumber evidence="8">2.5.1.19</ecNumber>
    </recommendedName>
    <alternativeName>
        <fullName evidence="8">5-enolpyruvylshikimate-3-phosphate synthase</fullName>
        <shortName evidence="8">EPSP synthase</shortName>
        <shortName evidence="8">EPSPS</shortName>
    </alternativeName>
</protein>
<dbReference type="FunFam" id="3.65.10.10:FF:000010">
    <property type="entry name" value="3-phosphoshikimate 1-carboxyvinyltransferase"/>
    <property type="match status" value="1"/>
</dbReference>
<dbReference type="GO" id="GO:0008652">
    <property type="term" value="P:amino acid biosynthetic process"/>
    <property type="evidence" value="ECO:0007669"/>
    <property type="project" value="UniProtKB-KW"/>
</dbReference>
<dbReference type="InterPro" id="IPR006264">
    <property type="entry name" value="EPSP_synthase"/>
</dbReference>
<feature type="binding site" evidence="8">
    <location>
        <position position="126"/>
    </location>
    <ligand>
        <name>phosphoenolpyruvate</name>
        <dbReference type="ChEBI" id="CHEBI:58702"/>
    </ligand>
</feature>
<dbReference type="PANTHER" id="PTHR21090">
    <property type="entry name" value="AROM/DEHYDROQUINATE SYNTHASE"/>
    <property type="match status" value="1"/>
</dbReference>
<comment type="subunit">
    <text evidence="8">Monomer.</text>
</comment>
<feature type="binding site" evidence="8">
    <location>
        <position position="388"/>
    </location>
    <ligand>
        <name>phosphoenolpyruvate</name>
        <dbReference type="ChEBI" id="CHEBI:58702"/>
    </ligand>
</feature>
<dbReference type="PROSITE" id="PS00885">
    <property type="entry name" value="EPSP_SYNTHASE_2"/>
    <property type="match status" value="1"/>
</dbReference>
<dbReference type="CDD" id="cd01556">
    <property type="entry name" value="EPSP_synthase"/>
    <property type="match status" value="1"/>
</dbReference>
<gene>
    <name evidence="8 10" type="primary">aroA</name>
    <name evidence="10" type="ORF">EXU32_10945</name>
</gene>
<comment type="similarity">
    <text evidence="2 8">Belongs to the EPSP synthase family.</text>
</comment>
<keyword evidence="4 8" id="KW-0028">Amino-acid biosynthesis</keyword>
<dbReference type="Pfam" id="PF00275">
    <property type="entry name" value="EPSP_synthase"/>
    <property type="match status" value="1"/>
</dbReference>
<dbReference type="AlphaFoldDB" id="A0A4V0ZB45"/>
<dbReference type="GO" id="GO:0009423">
    <property type="term" value="P:chorismate biosynthetic process"/>
    <property type="evidence" value="ECO:0007669"/>
    <property type="project" value="UniProtKB-UniRule"/>
</dbReference>
<dbReference type="RefSeq" id="WP_130629936.1">
    <property type="nucleotide sequence ID" value="NZ_CP036164.1"/>
</dbReference>
<evidence type="ECO:0000313" key="10">
    <source>
        <dbReference type="EMBL" id="QBF46718.1"/>
    </source>
</evidence>
<accession>A0A4V0ZB45</accession>
<dbReference type="NCBIfam" id="TIGR01356">
    <property type="entry name" value="aroA"/>
    <property type="match status" value="1"/>
</dbReference>
<dbReference type="STRING" id="1216970.GCA_001570985_00600"/>
<feature type="binding site" evidence="8">
    <location>
        <position position="347"/>
    </location>
    <ligand>
        <name>phosphoenolpyruvate</name>
        <dbReference type="ChEBI" id="CHEBI:58702"/>
    </ligand>
</feature>
<dbReference type="InterPro" id="IPR001986">
    <property type="entry name" value="Enolpyruvate_Tfrase_dom"/>
</dbReference>
<comment type="pathway">
    <text evidence="1 8">Metabolic intermediate biosynthesis; chorismate biosynthesis; chorismate from D-erythrose 4-phosphate and phosphoenolpyruvate: step 6/7.</text>
</comment>
<dbReference type="FunFam" id="3.65.10.10:FF:000011">
    <property type="entry name" value="3-phosphoshikimate 1-carboxyvinyltransferase"/>
    <property type="match status" value="1"/>
</dbReference>
<feature type="domain" description="Enolpyruvate transferase" evidence="9">
    <location>
        <begin position="11"/>
        <end position="420"/>
    </location>
</feature>
<dbReference type="OrthoDB" id="9809920at2"/>
<dbReference type="KEGG" id="jli:EXU32_10945"/>
<evidence type="ECO:0000256" key="6">
    <source>
        <dbReference type="ARBA" id="ARBA00023141"/>
    </source>
</evidence>
<feature type="binding site" evidence="8">
    <location>
        <position position="30"/>
    </location>
    <ligand>
        <name>3-phosphoshikimate</name>
        <dbReference type="ChEBI" id="CHEBI:145989"/>
    </ligand>
</feature>
<dbReference type="GO" id="GO:0009073">
    <property type="term" value="P:aromatic amino acid family biosynthetic process"/>
    <property type="evidence" value="ECO:0007669"/>
    <property type="project" value="UniProtKB-KW"/>
</dbReference>
<dbReference type="InterPro" id="IPR023193">
    <property type="entry name" value="EPSP_synthase_CS"/>
</dbReference>
<sequence>MTSPDWHAPAASGRLDATVTLPGSKSLTNRYLVLAALASDTSRLRRPLRSRDTELMAQALRQLGAGVDDATSTGGSPDWLITPATLRGGRPVDCGLAGTVMRFLPPVAALAGGPVPFDGDEHARVRPMAAVIDALRDLGVTIEDEGRGTLPFVVQGQGSVRGGTVVVDASASSQFISALLLVGSRFDEGITIVHEGKPVPSLPHIEMTVETLRDAGAAVDDSEANTWRVEPGELLPLDVTVEPDLSNAAPFLAAAVVAGGSVSVPDWPGHTTQAGDRIRDVLEQMGAEVTLDSRTLTVTGDGHPRGIDIDLHDAAELTPVVAALAACAEGRSYIRGVGHIRGHETDRIAALSRELGGLGVGVTELEDGLQIDPAPLRGNTFHTYADHRMVMAGAVMALRAPGTVVQDPGTVVKTLPEFVQLWQSMLEAAAR</sequence>
<dbReference type="GO" id="GO:0005737">
    <property type="term" value="C:cytoplasm"/>
    <property type="evidence" value="ECO:0007669"/>
    <property type="project" value="UniProtKB-SubCell"/>
</dbReference>
<dbReference type="SUPFAM" id="SSF55205">
    <property type="entry name" value="EPT/RTPC-like"/>
    <property type="match status" value="1"/>
</dbReference>
<dbReference type="GO" id="GO:0003866">
    <property type="term" value="F:3-phosphoshikimate 1-carboxyvinyltransferase activity"/>
    <property type="evidence" value="ECO:0007669"/>
    <property type="project" value="UniProtKB-UniRule"/>
</dbReference>
<proteinExistence type="inferred from homology"/>
<feature type="binding site" evidence="8">
    <location>
        <position position="174"/>
    </location>
    <ligand>
        <name>3-phosphoshikimate</name>
        <dbReference type="ChEBI" id="CHEBI:145989"/>
    </ligand>
</feature>
<dbReference type="EMBL" id="CP036164">
    <property type="protein sequence ID" value="QBF46718.1"/>
    <property type="molecule type" value="Genomic_DNA"/>
</dbReference>
<feature type="binding site" evidence="8">
    <location>
        <position position="343"/>
    </location>
    <ligand>
        <name>3-phosphoshikimate</name>
        <dbReference type="ChEBI" id="CHEBI:145989"/>
    </ligand>
</feature>
<dbReference type="UniPathway" id="UPA00053">
    <property type="reaction ID" value="UER00089"/>
</dbReference>
<evidence type="ECO:0000256" key="5">
    <source>
        <dbReference type="ARBA" id="ARBA00022679"/>
    </source>
</evidence>
<evidence type="ECO:0000256" key="7">
    <source>
        <dbReference type="ARBA" id="ARBA00044633"/>
    </source>
</evidence>
<feature type="binding site" evidence="8">
    <location>
        <position position="25"/>
    </location>
    <ligand>
        <name>phosphoenolpyruvate</name>
        <dbReference type="ChEBI" id="CHEBI:58702"/>
    </ligand>
</feature>
<keyword evidence="5 8" id="KW-0808">Transferase</keyword>
<keyword evidence="3 8" id="KW-0963">Cytoplasm</keyword>
<dbReference type="PROSITE" id="PS00104">
    <property type="entry name" value="EPSP_SYNTHASE_1"/>
    <property type="match status" value="1"/>
</dbReference>
<comment type="subcellular location">
    <subcellularLocation>
        <location evidence="8">Cytoplasm</location>
    </subcellularLocation>
</comment>
<evidence type="ECO:0000313" key="11">
    <source>
        <dbReference type="Proteomes" id="UP000290408"/>
    </source>
</evidence>
<dbReference type="PANTHER" id="PTHR21090:SF5">
    <property type="entry name" value="PENTAFUNCTIONAL AROM POLYPEPTIDE"/>
    <property type="match status" value="1"/>
</dbReference>
<evidence type="ECO:0000256" key="8">
    <source>
        <dbReference type="HAMAP-Rule" id="MF_00210"/>
    </source>
</evidence>
<dbReference type="Proteomes" id="UP000290408">
    <property type="component" value="Chromosome"/>
</dbReference>
<dbReference type="InterPro" id="IPR013792">
    <property type="entry name" value="RNA3'P_cycl/enolpyr_Trfase_a/b"/>
</dbReference>
<evidence type="ECO:0000256" key="3">
    <source>
        <dbReference type="ARBA" id="ARBA00022490"/>
    </source>
</evidence>
<comment type="caution">
    <text evidence="8">Lacks conserved residue(s) required for the propagation of feature annotation.</text>
</comment>
<feature type="binding site" evidence="8">
    <location>
        <position position="25"/>
    </location>
    <ligand>
        <name>3-phosphoshikimate</name>
        <dbReference type="ChEBI" id="CHEBI:145989"/>
    </ligand>
</feature>
<comment type="catalytic activity">
    <reaction evidence="7">
        <text>3-phosphoshikimate + phosphoenolpyruvate = 5-O-(1-carboxyvinyl)-3-phosphoshikimate + phosphate</text>
        <dbReference type="Rhea" id="RHEA:21256"/>
        <dbReference type="ChEBI" id="CHEBI:43474"/>
        <dbReference type="ChEBI" id="CHEBI:57701"/>
        <dbReference type="ChEBI" id="CHEBI:58702"/>
        <dbReference type="ChEBI" id="CHEBI:145989"/>
        <dbReference type="EC" id="2.5.1.19"/>
    </reaction>
    <physiologicalReaction direction="left-to-right" evidence="7">
        <dbReference type="Rhea" id="RHEA:21257"/>
    </physiologicalReaction>
</comment>
<feature type="binding site" evidence="8">
    <location>
        <position position="98"/>
    </location>
    <ligand>
        <name>phosphoenolpyruvate</name>
        <dbReference type="ChEBI" id="CHEBI:58702"/>
    </ligand>
</feature>
<dbReference type="Gene3D" id="3.65.10.10">
    <property type="entry name" value="Enolpyruvate transferase domain"/>
    <property type="match status" value="2"/>
</dbReference>
<evidence type="ECO:0000256" key="4">
    <source>
        <dbReference type="ARBA" id="ARBA00022605"/>
    </source>
</evidence>
<dbReference type="EC" id="2.5.1.19" evidence="8"/>
<feature type="binding site" evidence="8">
    <location>
        <position position="172"/>
    </location>
    <ligand>
        <name>3-phosphoshikimate</name>
        <dbReference type="ChEBI" id="CHEBI:145989"/>
    </ligand>
</feature>
<keyword evidence="11" id="KW-1185">Reference proteome</keyword>
<evidence type="ECO:0000256" key="1">
    <source>
        <dbReference type="ARBA" id="ARBA00004811"/>
    </source>
</evidence>
<evidence type="ECO:0000256" key="2">
    <source>
        <dbReference type="ARBA" id="ARBA00009948"/>
    </source>
</evidence>